<dbReference type="AlphaFoldDB" id="A0A7J8TCJ3"/>
<protein>
    <submittedName>
        <fullName evidence="2">Uncharacterized protein</fullName>
    </submittedName>
</protein>
<evidence type="ECO:0000256" key="1">
    <source>
        <dbReference type="SAM" id="MobiDB-lite"/>
    </source>
</evidence>
<keyword evidence="3" id="KW-1185">Reference proteome</keyword>
<evidence type="ECO:0000313" key="3">
    <source>
        <dbReference type="Proteomes" id="UP000593561"/>
    </source>
</evidence>
<accession>A0A7J8TCJ3</accession>
<gene>
    <name evidence="2" type="ORF">Godav_000135</name>
</gene>
<feature type="compositionally biased region" description="Acidic residues" evidence="1">
    <location>
        <begin position="161"/>
        <end position="172"/>
    </location>
</feature>
<dbReference type="EMBL" id="JABFAC010243695">
    <property type="protein sequence ID" value="MBA0635915.1"/>
    <property type="molecule type" value="Genomic_DNA"/>
</dbReference>
<proteinExistence type="predicted"/>
<evidence type="ECO:0000313" key="2">
    <source>
        <dbReference type="EMBL" id="MBA0635915.1"/>
    </source>
</evidence>
<name>A0A7J8TCJ3_GOSDV</name>
<feature type="region of interest" description="Disordered" evidence="1">
    <location>
        <begin position="33"/>
        <end position="172"/>
    </location>
</feature>
<sequence length="172" mass="18928">MPWLACVLEYMPWFRLHGKPYLLTPEQRQRQIRVGRERHGPLIPRRGDDDAGPSTRPRQSPGPSSVAMKSPGPTRAPTHPMAGWDQWPGSAPFSVTPSGPPMYRPATHEGSQEGPLGSSSFYQSPPPYGFQTPSPMVIQTPPHSLFFQGGSSSQVRQPDALPEEPESPPEEP</sequence>
<feature type="compositionally biased region" description="Basic and acidic residues" evidence="1">
    <location>
        <begin position="34"/>
        <end position="49"/>
    </location>
</feature>
<dbReference type="Proteomes" id="UP000593561">
    <property type="component" value="Unassembled WGS sequence"/>
</dbReference>
<comment type="caution">
    <text evidence="2">The sequence shown here is derived from an EMBL/GenBank/DDBJ whole genome shotgun (WGS) entry which is preliminary data.</text>
</comment>
<reference evidence="2 3" key="1">
    <citation type="journal article" date="2019" name="Genome Biol. Evol.">
        <title>Insights into the evolution of the New World diploid cottons (Gossypium, subgenus Houzingenia) based on genome sequencing.</title>
        <authorList>
            <person name="Grover C.E."/>
            <person name="Arick M.A. 2nd"/>
            <person name="Thrash A."/>
            <person name="Conover J.L."/>
            <person name="Sanders W.S."/>
            <person name="Peterson D.G."/>
            <person name="Frelichowski J.E."/>
            <person name="Scheffler J.A."/>
            <person name="Scheffler B.E."/>
            <person name="Wendel J.F."/>
        </authorList>
    </citation>
    <scope>NUCLEOTIDE SEQUENCE [LARGE SCALE GENOMIC DNA]</scope>
    <source>
        <strain evidence="2">27</strain>
        <tissue evidence="2">Leaf</tissue>
    </source>
</reference>
<organism evidence="2 3">
    <name type="scientific">Gossypium davidsonii</name>
    <name type="common">Davidson's cotton</name>
    <name type="synonym">Gossypium klotzschianum subsp. davidsonii</name>
    <dbReference type="NCBI Taxonomy" id="34287"/>
    <lineage>
        <taxon>Eukaryota</taxon>
        <taxon>Viridiplantae</taxon>
        <taxon>Streptophyta</taxon>
        <taxon>Embryophyta</taxon>
        <taxon>Tracheophyta</taxon>
        <taxon>Spermatophyta</taxon>
        <taxon>Magnoliopsida</taxon>
        <taxon>eudicotyledons</taxon>
        <taxon>Gunneridae</taxon>
        <taxon>Pentapetalae</taxon>
        <taxon>rosids</taxon>
        <taxon>malvids</taxon>
        <taxon>Malvales</taxon>
        <taxon>Malvaceae</taxon>
        <taxon>Malvoideae</taxon>
        <taxon>Gossypium</taxon>
    </lineage>
</organism>